<dbReference type="Pfam" id="PF10825">
    <property type="entry name" value="DUF2752"/>
    <property type="match status" value="1"/>
</dbReference>
<dbReference type="EMBL" id="JADFTZ010000001">
    <property type="protein sequence ID" value="MBE9575614.1"/>
    <property type="molecule type" value="Genomic_DNA"/>
</dbReference>
<keyword evidence="1" id="KW-0812">Transmembrane</keyword>
<evidence type="ECO:0000313" key="3">
    <source>
        <dbReference type="Proteomes" id="UP000656274"/>
    </source>
</evidence>
<protein>
    <submittedName>
        <fullName evidence="2">DUF2752 domain-containing protein</fullName>
    </submittedName>
</protein>
<keyword evidence="1" id="KW-0472">Membrane</keyword>
<organism evidence="2 3">
    <name type="scientific">Flavobacterium proteolyticum</name>
    <dbReference type="NCBI Taxonomy" id="2911683"/>
    <lineage>
        <taxon>Bacteria</taxon>
        <taxon>Pseudomonadati</taxon>
        <taxon>Bacteroidota</taxon>
        <taxon>Flavobacteriia</taxon>
        <taxon>Flavobacteriales</taxon>
        <taxon>Flavobacteriaceae</taxon>
        <taxon>Flavobacterium</taxon>
    </lineage>
</organism>
<feature type="transmembrane region" description="Helical" evidence="1">
    <location>
        <begin position="12"/>
        <end position="33"/>
    </location>
</feature>
<evidence type="ECO:0000256" key="1">
    <source>
        <dbReference type="SAM" id="Phobius"/>
    </source>
</evidence>
<keyword evidence="1" id="KW-1133">Transmembrane helix</keyword>
<dbReference type="InterPro" id="IPR021215">
    <property type="entry name" value="DUF2752"/>
</dbReference>
<proteinExistence type="predicted"/>
<accession>A0ABR9WNY1</accession>
<sequence length="153" mass="17924">MLIDYTIKKFILNRILGITGAILTLVIPFFLWLQNSNHSLDKEQSFCPLKATTGFPCPSCGITKSIVYFYDGNLLKSLSFHLFGPLVVGFCFFIIVLFLVELKTKKTYFRKWFYNRKLAYYLAAFLIGYHIIRLILFVQENSWNDIVQQSIWK</sequence>
<comment type="caution">
    <text evidence="2">The sequence shown here is derived from an EMBL/GenBank/DDBJ whole genome shotgun (WGS) entry which is preliminary data.</text>
</comment>
<feature type="transmembrane region" description="Helical" evidence="1">
    <location>
        <begin position="120"/>
        <end position="138"/>
    </location>
</feature>
<reference evidence="2 3" key="1">
    <citation type="submission" date="2020-10" db="EMBL/GenBank/DDBJ databases">
        <title>The genome sequence of Flavobacterium aquaticum 1Y8A.</title>
        <authorList>
            <person name="Liu Y."/>
        </authorList>
    </citation>
    <scope>NUCLEOTIDE SEQUENCE [LARGE SCALE GENOMIC DNA]</scope>
    <source>
        <strain evidence="2 3">1Y8A</strain>
    </source>
</reference>
<dbReference type="Proteomes" id="UP000656274">
    <property type="component" value="Unassembled WGS sequence"/>
</dbReference>
<keyword evidence="3" id="KW-1185">Reference proteome</keyword>
<feature type="transmembrane region" description="Helical" evidence="1">
    <location>
        <begin position="78"/>
        <end position="100"/>
    </location>
</feature>
<gene>
    <name evidence="2" type="ORF">IM755_02745</name>
</gene>
<name>A0ABR9WNY1_9FLAO</name>
<evidence type="ECO:0000313" key="2">
    <source>
        <dbReference type="EMBL" id="MBE9575614.1"/>
    </source>
</evidence>